<dbReference type="Proteomes" id="UP001470230">
    <property type="component" value="Unassembled WGS sequence"/>
</dbReference>
<keyword evidence="1" id="KW-0812">Transmembrane</keyword>
<feature type="transmembrane region" description="Helical" evidence="1">
    <location>
        <begin position="81"/>
        <end position="104"/>
    </location>
</feature>
<comment type="caution">
    <text evidence="2">The sequence shown here is derived from an EMBL/GenBank/DDBJ whole genome shotgun (WGS) entry which is preliminary data.</text>
</comment>
<keyword evidence="3" id="KW-1185">Reference proteome</keyword>
<reference evidence="2 3" key="1">
    <citation type="submission" date="2024-04" db="EMBL/GenBank/DDBJ databases">
        <title>Tritrichomonas musculus Genome.</title>
        <authorList>
            <person name="Alves-Ferreira E."/>
            <person name="Grigg M."/>
            <person name="Lorenzi H."/>
            <person name="Galac M."/>
        </authorList>
    </citation>
    <scope>NUCLEOTIDE SEQUENCE [LARGE SCALE GENOMIC DNA]</scope>
    <source>
        <strain evidence="2 3">EAF2021</strain>
    </source>
</reference>
<accession>A0ABR2H1K7</accession>
<feature type="transmembrane region" description="Helical" evidence="1">
    <location>
        <begin position="49"/>
        <end position="69"/>
    </location>
</feature>
<dbReference type="EMBL" id="JAPFFF010000048">
    <property type="protein sequence ID" value="KAK8840041.1"/>
    <property type="molecule type" value="Genomic_DNA"/>
</dbReference>
<protein>
    <submittedName>
        <fullName evidence="2">Uncharacterized protein</fullName>
    </submittedName>
</protein>
<evidence type="ECO:0000256" key="1">
    <source>
        <dbReference type="SAM" id="Phobius"/>
    </source>
</evidence>
<proteinExistence type="predicted"/>
<keyword evidence="1" id="KW-1133">Transmembrane helix</keyword>
<organism evidence="2 3">
    <name type="scientific">Tritrichomonas musculus</name>
    <dbReference type="NCBI Taxonomy" id="1915356"/>
    <lineage>
        <taxon>Eukaryota</taxon>
        <taxon>Metamonada</taxon>
        <taxon>Parabasalia</taxon>
        <taxon>Tritrichomonadida</taxon>
        <taxon>Tritrichomonadidae</taxon>
        <taxon>Tritrichomonas</taxon>
    </lineage>
</organism>
<name>A0ABR2H1K7_9EUKA</name>
<evidence type="ECO:0000313" key="2">
    <source>
        <dbReference type="EMBL" id="KAK8840041.1"/>
    </source>
</evidence>
<evidence type="ECO:0000313" key="3">
    <source>
        <dbReference type="Proteomes" id="UP001470230"/>
    </source>
</evidence>
<sequence length="124" mass="14573">MGSINTIRKIGIFSILLYPICHGIVNRFYDTEPGDTDWLEDNLILRTLIFISDVFYSLVFPIFSFYFLSLIQHTQNRLKHAFFLLLTAAISELPYNFVVQQAYIGKRLNNPLFDLFVAYLRELR</sequence>
<feature type="transmembrane region" description="Helical" evidence="1">
    <location>
        <begin position="12"/>
        <end position="29"/>
    </location>
</feature>
<gene>
    <name evidence="2" type="ORF">M9Y10_030974</name>
</gene>
<keyword evidence="1" id="KW-0472">Membrane</keyword>